<dbReference type="PROSITE" id="PS51689">
    <property type="entry name" value="SAM_RNA_A_N6_MT"/>
    <property type="match status" value="1"/>
</dbReference>
<feature type="binding site" evidence="7 8">
    <location>
        <position position="53"/>
    </location>
    <ligand>
        <name>S-adenosyl-L-methionine</name>
        <dbReference type="ChEBI" id="CHEBI:59789"/>
    </ligand>
</feature>
<evidence type="ECO:0000313" key="10">
    <source>
        <dbReference type="EMBL" id="TCP68466.1"/>
    </source>
</evidence>
<feature type="binding site" evidence="7 8">
    <location>
        <position position="28"/>
    </location>
    <ligand>
        <name>S-adenosyl-L-methionine</name>
        <dbReference type="ChEBI" id="CHEBI:59789"/>
    </ligand>
</feature>
<dbReference type="PROSITE" id="PS01131">
    <property type="entry name" value="RRNA_A_DIMETH"/>
    <property type="match status" value="1"/>
</dbReference>
<dbReference type="GO" id="GO:0003723">
    <property type="term" value="F:RNA binding"/>
    <property type="evidence" value="ECO:0007669"/>
    <property type="project" value="UniProtKB-UniRule"/>
</dbReference>
<dbReference type="EMBL" id="SLXT01000003">
    <property type="protein sequence ID" value="TCP68466.1"/>
    <property type="molecule type" value="Genomic_DNA"/>
</dbReference>
<dbReference type="InterPro" id="IPR023165">
    <property type="entry name" value="rRNA_Ade_diMease-like_C"/>
</dbReference>
<accession>A0A4V6NRS9</accession>
<keyword evidence="4 7" id="KW-0808">Transferase</keyword>
<dbReference type="EC" id="2.1.1.182" evidence="7"/>
<dbReference type="FunFam" id="3.40.50.150:FF:000023">
    <property type="entry name" value="Ribosomal RNA small subunit methyltransferase A"/>
    <property type="match status" value="1"/>
</dbReference>
<comment type="caution">
    <text evidence="10">The sequence shown here is derived from an EMBL/GenBank/DDBJ whole genome shotgun (WGS) entry which is preliminary data.</text>
</comment>
<dbReference type="InterPro" id="IPR020598">
    <property type="entry name" value="rRNA_Ade_methylase_Trfase_N"/>
</dbReference>
<dbReference type="Gene3D" id="3.40.50.150">
    <property type="entry name" value="Vaccinia Virus protein VP39"/>
    <property type="match status" value="1"/>
</dbReference>
<evidence type="ECO:0000256" key="7">
    <source>
        <dbReference type="HAMAP-Rule" id="MF_00607"/>
    </source>
</evidence>
<evidence type="ECO:0000256" key="6">
    <source>
        <dbReference type="ARBA" id="ARBA00022884"/>
    </source>
</evidence>
<dbReference type="RefSeq" id="WP_131918061.1">
    <property type="nucleotide sequence ID" value="NZ_JAOQNU010000003.1"/>
</dbReference>
<reference evidence="10 11" key="1">
    <citation type="submission" date="2019-03" db="EMBL/GenBank/DDBJ databases">
        <title>Genomic Encyclopedia of Type Strains, Phase IV (KMG-IV): sequencing the most valuable type-strain genomes for metagenomic binning, comparative biology and taxonomic classification.</title>
        <authorList>
            <person name="Goeker M."/>
        </authorList>
    </citation>
    <scope>NUCLEOTIDE SEQUENCE [LARGE SCALE GENOMIC DNA]</scope>
    <source>
        <strain evidence="10 11">DSM 11170</strain>
    </source>
</reference>
<dbReference type="InterPro" id="IPR011530">
    <property type="entry name" value="rRNA_adenine_dimethylase"/>
</dbReference>
<evidence type="ECO:0000256" key="8">
    <source>
        <dbReference type="PROSITE-ProRule" id="PRU01026"/>
    </source>
</evidence>
<comment type="similarity">
    <text evidence="7">Belongs to the class I-like SAM-binding methyltransferase superfamily. rRNA adenine N(6)-methyltransferase family. RsmA subfamily.</text>
</comment>
<feature type="binding site" evidence="7 8">
    <location>
        <position position="26"/>
    </location>
    <ligand>
        <name>S-adenosyl-L-methionine</name>
        <dbReference type="ChEBI" id="CHEBI:59789"/>
    </ligand>
</feature>
<evidence type="ECO:0000259" key="9">
    <source>
        <dbReference type="SMART" id="SM00650"/>
    </source>
</evidence>
<dbReference type="Pfam" id="PF00398">
    <property type="entry name" value="RrnaAD"/>
    <property type="match status" value="1"/>
</dbReference>
<dbReference type="Gene3D" id="1.10.8.100">
    <property type="entry name" value="Ribosomal RNA adenine dimethylase-like, domain 2"/>
    <property type="match status" value="1"/>
</dbReference>
<comment type="function">
    <text evidence="7">Specifically dimethylates two adjacent adenosines (A1518 and A1519) in the loop of a conserved hairpin near the 3'-end of 16S rRNA in the 30S particle. May play a critical role in biogenesis of 30S subunits.</text>
</comment>
<dbReference type="PANTHER" id="PTHR11727:SF7">
    <property type="entry name" value="DIMETHYLADENOSINE TRANSFERASE-RELATED"/>
    <property type="match status" value="1"/>
</dbReference>
<evidence type="ECO:0000256" key="4">
    <source>
        <dbReference type="ARBA" id="ARBA00022679"/>
    </source>
</evidence>
<dbReference type="AlphaFoldDB" id="A0A4V6NRS9"/>
<dbReference type="OrthoDB" id="9814755at2"/>
<keyword evidence="11" id="KW-1185">Reference proteome</keyword>
<sequence length="285" mass="31100">MSNNTGPLKQRLATYGIYAKKGLGQNFLHDRSYVRQIVEAAELAPGDVVVEIGPGPATLTYDLAEAVRPGGKVVAVEVDERLQKLLGDVQQQCPEVTVLWQDALQVDYGAVTAPYRTGDTFALVANLPYYITTPILMHLLEGNFPVSHLVLMVQKEVAERILASPGTKNYGALSVAVQYRCRGRMVAIVPPGAFVPAPKVSSAVIRLDRRAEPAVTVQNEAVFFRVVAAAFQQRRKTLLNALGVLAGDRTKETLHNQLHACGIDPVRRGETLTLEEFARVADLFV</sequence>
<evidence type="ECO:0000256" key="2">
    <source>
        <dbReference type="ARBA" id="ARBA00022552"/>
    </source>
</evidence>
<feature type="binding site" evidence="7 8">
    <location>
        <position position="102"/>
    </location>
    <ligand>
        <name>S-adenosyl-L-methionine</name>
        <dbReference type="ChEBI" id="CHEBI:59789"/>
    </ligand>
</feature>
<keyword evidence="6 7" id="KW-0694">RNA-binding</keyword>
<dbReference type="SMART" id="SM00650">
    <property type="entry name" value="rADc"/>
    <property type="match status" value="1"/>
</dbReference>
<gene>
    <name evidence="7" type="primary">rsmA</name>
    <name evidence="7" type="synonym">ksgA</name>
    <name evidence="10" type="ORF">EDD73_10397</name>
</gene>
<organism evidence="10 11">
    <name type="scientific">Heliophilum fasciatum</name>
    <dbReference type="NCBI Taxonomy" id="35700"/>
    <lineage>
        <taxon>Bacteria</taxon>
        <taxon>Bacillati</taxon>
        <taxon>Bacillota</taxon>
        <taxon>Clostridia</taxon>
        <taxon>Eubacteriales</taxon>
        <taxon>Heliobacteriaceae</taxon>
        <taxon>Heliophilum</taxon>
    </lineage>
</organism>
<evidence type="ECO:0000256" key="1">
    <source>
        <dbReference type="ARBA" id="ARBA00022490"/>
    </source>
</evidence>
<comment type="subcellular location">
    <subcellularLocation>
        <location evidence="7">Cytoplasm</location>
    </subcellularLocation>
</comment>
<dbReference type="HAMAP" id="MF_00607">
    <property type="entry name" value="16SrRNA_methyltr_A"/>
    <property type="match status" value="1"/>
</dbReference>
<comment type="catalytic activity">
    <reaction evidence="7">
        <text>adenosine(1518)/adenosine(1519) in 16S rRNA + 4 S-adenosyl-L-methionine = N(6)-dimethyladenosine(1518)/N(6)-dimethyladenosine(1519) in 16S rRNA + 4 S-adenosyl-L-homocysteine + 4 H(+)</text>
        <dbReference type="Rhea" id="RHEA:19609"/>
        <dbReference type="Rhea" id="RHEA-COMP:10232"/>
        <dbReference type="Rhea" id="RHEA-COMP:10233"/>
        <dbReference type="ChEBI" id="CHEBI:15378"/>
        <dbReference type="ChEBI" id="CHEBI:57856"/>
        <dbReference type="ChEBI" id="CHEBI:59789"/>
        <dbReference type="ChEBI" id="CHEBI:74411"/>
        <dbReference type="ChEBI" id="CHEBI:74493"/>
        <dbReference type="EC" id="2.1.1.182"/>
    </reaction>
</comment>
<protein>
    <recommendedName>
        <fullName evidence="7">Ribosomal RNA small subunit methyltransferase A</fullName>
        <ecNumber evidence="7">2.1.1.182</ecNumber>
    </recommendedName>
    <alternativeName>
        <fullName evidence="7">16S rRNA (adenine(1518)-N(6)/adenine(1519)-N(6))-dimethyltransferase</fullName>
    </alternativeName>
    <alternativeName>
        <fullName evidence="7">16S rRNA dimethyladenosine transferase</fullName>
    </alternativeName>
    <alternativeName>
        <fullName evidence="7">16S rRNA dimethylase</fullName>
    </alternativeName>
    <alternativeName>
        <fullName evidence="7">S-adenosylmethionine-6-N', N'-adenosyl(rRNA) dimethyltransferase</fullName>
    </alternativeName>
</protein>
<dbReference type="InterPro" id="IPR001737">
    <property type="entry name" value="KsgA/Erm"/>
</dbReference>
<name>A0A4V6NRS9_9FIRM</name>
<feature type="binding site" evidence="7 8">
    <location>
        <position position="126"/>
    </location>
    <ligand>
        <name>S-adenosyl-L-methionine</name>
        <dbReference type="ChEBI" id="CHEBI:59789"/>
    </ligand>
</feature>
<feature type="domain" description="Ribosomal RNA adenine methylase transferase N-terminal" evidence="9">
    <location>
        <begin position="33"/>
        <end position="211"/>
    </location>
</feature>
<dbReference type="Proteomes" id="UP000294813">
    <property type="component" value="Unassembled WGS sequence"/>
</dbReference>
<dbReference type="SUPFAM" id="SSF53335">
    <property type="entry name" value="S-adenosyl-L-methionine-dependent methyltransferases"/>
    <property type="match status" value="1"/>
</dbReference>
<dbReference type="GO" id="GO:0052908">
    <property type="term" value="F:16S rRNA (adenine(1518)-N(6)/adenine(1519)-N(6))-dimethyltransferase activity"/>
    <property type="evidence" value="ECO:0007669"/>
    <property type="project" value="UniProtKB-EC"/>
</dbReference>
<keyword evidence="1 7" id="KW-0963">Cytoplasm</keyword>
<proteinExistence type="inferred from homology"/>
<keyword evidence="5 7" id="KW-0949">S-adenosyl-L-methionine</keyword>
<dbReference type="InterPro" id="IPR029063">
    <property type="entry name" value="SAM-dependent_MTases_sf"/>
</dbReference>
<evidence type="ECO:0000256" key="3">
    <source>
        <dbReference type="ARBA" id="ARBA00022603"/>
    </source>
</evidence>
<keyword evidence="2 7" id="KW-0698">rRNA processing</keyword>
<evidence type="ECO:0000256" key="5">
    <source>
        <dbReference type="ARBA" id="ARBA00022691"/>
    </source>
</evidence>
<evidence type="ECO:0000313" key="11">
    <source>
        <dbReference type="Proteomes" id="UP000294813"/>
    </source>
</evidence>
<keyword evidence="3 7" id="KW-0489">Methyltransferase</keyword>
<dbReference type="InterPro" id="IPR020596">
    <property type="entry name" value="rRNA_Ade_Mease_Trfase_CS"/>
</dbReference>
<dbReference type="PANTHER" id="PTHR11727">
    <property type="entry name" value="DIMETHYLADENOSINE TRANSFERASE"/>
    <property type="match status" value="1"/>
</dbReference>
<dbReference type="NCBIfam" id="TIGR00755">
    <property type="entry name" value="ksgA"/>
    <property type="match status" value="1"/>
</dbReference>
<feature type="binding site" evidence="7 8">
    <location>
        <position position="77"/>
    </location>
    <ligand>
        <name>S-adenosyl-L-methionine</name>
        <dbReference type="ChEBI" id="CHEBI:59789"/>
    </ligand>
</feature>
<dbReference type="GO" id="GO:0005829">
    <property type="term" value="C:cytosol"/>
    <property type="evidence" value="ECO:0007669"/>
    <property type="project" value="TreeGrafter"/>
</dbReference>